<gene>
    <name evidence="3" type="primary">si:ch211-1a19.3</name>
</gene>
<evidence type="ECO:0000256" key="2">
    <source>
        <dbReference type="SAM" id="Phobius"/>
    </source>
</evidence>
<name>A0A667Y9Y2_9TELE</name>
<reference evidence="3" key="3">
    <citation type="submission" date="2025-09" db="UniProtKB">
        <authorList>
            <consortium name="Ensembl"/>
        </authorList>
    </citation>
    <scope>IDENTIFICATION</scope>
</reference>
<keyword evidence="4" id="KW-1185">Reference proteome</keyword>
<feature type="coiled-coil region" evidence="1">
    <location>
        <begin position="41"/>
        <end position="135"/>
    </location>
</feature>
<dbReference type="AlphaFoldDB" id="A0A667Y9Y2"/>
<evidence type="ECO:0000313" key="4">
    <source>
        <dbReference type="Proteomes" id="UP000472263"/>
    </source>
</evidence>
<feature type="transmembrane region" description="Helical" evidence="2">
    <location>
        <begin position="12"/>
        <end position="33"/>
    </location>
</feature>
<keyword evidence="2" id="KW-0472">Membrane</keyword>
<protein>
    <submittedName>
        <fullName evidence="3">Si:ch211-1a19.3</fullName>
    </submittedName>
</protein>
<dbReference type="InParanoid" id="A0A667Y9Y2"/>
<dbReference type="Proteomes" id="UP000472263">
    <property type="component" value="Chromosome 4"/>
</dbReference>
<evidence type="ECO:0000256" key="1">
    <source>
        <dbReference type="SAM" id="Coils"/>
    </source>
</evidence>
<dbReference type="OrthoDB" id="8942450at2759"/>
<reference evidence="3" key="2">
    <citation type="submission" date="2025-08" db="UniProtKB">
        <authorList>
            <consortium name="Ensembl"/>
        </authorList>
    </citation>
    <scope>IDENTIFICATION</scope>
</reference>
<proteinExistence type="predicted"/>
<dbReference type="GeneTree" id="ENSGT00400000024256"/>
<sequence length="233" mass="25568">MASSSSSQTVRSLVIVVLALWSIISLIIIVVWATSPDMKSASQCRAELQEATEKLEGAKVVHAKNQAKLEEMVLEARENVSRQQHNIQVLLLELAAANASLDDCKQENVVLKGNISALEQQIEQHRQTELNLTAQIELQQDHIEVLQVNVTQAFHQTQSCLSLNAAAESQKDAAQSQTALCETSKHFLERQLLKCKVVDQQAPQQTQTDKNSSPLAGAPTLLLLLCSSLLLLT</sequence>
<keyword evidence="2" id="KW-1133">Transmembrane helix</keyword>
<reference evidence="3" key="1">
    <citation type="submission" date="2019-06" db="EMBL/GenBank/DDBJ databases">
        <authorList>
            <consortium name="Wellcome Sanger Institute Data Sharing"/>
        </authorList>
    </citation>
    <scope>NUCLEOTIDE SEQUENCE [LARGE SCALE GENOMIC DNA]</scope>
</reference>
<accession>A0A667Y9Y2</accession>
<keyword evidence="2" id="KW-0812">Transmembrane</keyword>
<organism evidence="3 4">
    <name type="scientific">Myripristis murdjan</name>
    <name type="common">pinecone soldierfish</name>
    <dbReference type="NCBI Taxonomy" id="586833"/>
    <lineage>
        <taxon>Eukaryota</taxon>
        <taxon>Metazoa</taxon>
        <taxon>Chordata</taxon>
        <taxon>Craniata</taxon>
        <taxon>Vertebrata</taxon>
        <taxon>Euteleostomi</taxon>
        <taxon>Actinopterygii</taxon>
        <taxon>Neopterygii</taxon>
        <taxon>Teleostei</taxon>
        <taxon>Neoteleostei</taxon>
        <taxon>Acanthomorphata</taxon>
        <taxon>Holocentriformes</taxon>
        <taxon>Holocentridae</taxon>
        <taxon>Myripristis</taxon>
    </lineage>
</organism>
<keyword evidence="1" id="KW-0175">Coiled coil</keyword>
<evidence type="ECO:0000313" key="3">
    <source>
        <dbReference type="Ensembl" id="ENSMMDP00005026960.1"/>
    </source>
</evidence>
<dbReference type="Ensembl" id="ENSMMDT00005027518.1">
    <property type="protein sequence ID" value="ENSMMDP00005026960.1"/>
    <property type="gene ID" value="ENSMMDG00005012840.1"/>
</dbReference>